<dbReference type="EMBL" id="CH480839">
    <property type="protein sequence ID" value="EDW49347.1"/>
    <property type="molecule type" value="Genomic_DNA"/>
</dbReference>
<keyword evidence="5 6" id="KW-0472">Membrane</keyword>
<dbReference type="Proteomes" id="UP000001292">
    <property type="component" value="Unassembled WGS sequence"/>
</dbReference>
<dbReference type="GO" id="GO:0022857">
    <property type="term" value="F:transmembrane transporter activity"/>
    <property type="evidence" value="ECO:0007669"/>
    <property type="project" value="InterPro"/>
</dbReference>
<evidence type="ECO:0000256" key="1">
    <source>
        <dbReference type="ARBA" id="ARBA00004370"/>
    </source>
</evidence>
<evidence type="ECO:0000256" key="3">
    <source>
        <dbReference type="ARBA" id="ARBA00022692"/>
    </source>
</evidence>
<evidence type="ECO:0000256" key="6">
    <source>
        <dbReference type="SAM" id="Phobius"/>
    </source>
</evidence>
<proteinExistence type="predicted"/>
<dbReference type="Pfam" id="PF00083">
    <property type="entry name" value="Sugar_tr"/>
    <property type="match status" value="1"/>
</dbReference>
<dbReference type="InterPro" id="IPR005828">
    <property type="entry name" value="MFS_sugar_transport-like"/>
</dbReference>
<name>B4IHJ6_DROSE</name>
<dbReference type="PANTHER" id="PTHR48020">
    <property type="entry name" value="PROTON MYO-INOSITOL COTRANSPORTER"/>
    <property type="match status" value="1"/>
</dbReference>
<dbReference type="PANTHER" id="PTHR48020:SF12">
    <property type="entry name" value="PROTON MYO-INOSITOL COTRANSPORTER"/>
    <property type="match status" value="1"/>
</dbReference>
<dbReference type="InterPro" id="IPR050814">
    <property type="entry name" value="Myo-inositol_Transporter"/>
</dbReference>
<evidence type="ECO:0000313" key="7">
    <source>
        <dbReference type="EMBL" id="EDW49347.1"/>
    </source>
</evidence>
<keyword evidence="3 6" id="KW-0812">Transmembrane</keyword>
<evidence type="ECO:0000256" key="5">
    <source>
        <dbReference type="ARBA" id="ARBA00023136"/>
    </source>
</evidence>
<sequence length="127" mass="14288">MSGILREVGAAAVWDLPRHRDMERLHAALLRARGSASGIAIFFGMILSFIMLKIYPNMESALGTANLFAFYAGISFLAAVFIGAFVPETRGRTLEELEERWQTGKFSRRLTIVNLKDVELHEVFLKK</sequence>
<dbReference type="InterPro" id="IPR036259">
    <property type="entry name" value="MFS_trans_sf"/>
</dbReference>
<dbReference type="SUPFAM" id="SSF103473">
    <property type="entry name" value="MFS general substrate transporter"/>
    <property type="match status" value="1"/>
</dbReference>
<feature type="transmembrane region" description="Helical" evidence="6">
    <location>
        <begin position="67"/>
        <end position="86"/>
    </location>
</feature>
<evidence type="ECO:0000256" key="4">
    <source>
        <dbReference type="ARBA" id="ARBA00022989"/>
    </source>
</evidence>
<keyword evidence="2" id="KW-0813">Transport</keyword>
<dbReference type="OMA" id="IYPNMES"/>
<dbReference type="Gene3D" id="1.20.1250.20">
    <property type="entry name" value="MFS general substrate transporter like domains"/>
    <property type="match status" value="1"/>
</dbReference>
<reference evidence="7 8" key="1">
    <citation type="journal article" date="2007" name="Nature">
        <title>Evolution of genes and genomes on the Drosophila phylogeny.</title>
        <authorList>
            <consortium name="Drosophila 12 Genomes Consortium"/>
            <person name="Clark A.G."/>
            <person name="Eisen M.B."/>
            <person name="Smith D.R."/>
            <person name="Bergman C.M."/>
            <person name="Oliver B."/>
            <person name="Markow T.A."/>
            <person name="Kaufman T.C."/>
            <person name="Kellis M."/>
            <person name="Gelbart W."/>
            <person name="Iyer V.N."/>
            <person name="Pollard D.A."/>
            <person name="Sackton T.B."/>
            <person name="Larracuente A.M."/>
            <person name="Singh N.D."/>
            <person name="Abad J.P."/>
            <person name="Abt D.N."/>
            <person name="Adryan B."/>
            <person name="Aguade M."/>
            <person name="Akashi H."/>
            <person name="Anderson W.W."/>
            <person name="Aquadro C.F."/>
            <person name="Ardell D.H."/>
            <person name="Arguello R."/>
            <person name="Artieri C.G."/>
            <person name="Barbash D.A."/>
            <person name="Barker D."/>
            <person name="Barsanti P."/>
            <person name="Batterham P."/>
            <person name="Batzoglou S."/>
            <person name="Begun D."/>
            <person name="Bhutkar A."/>
            <person name="Blanco E."/>
            <person name="Bosak S.A."/>
            <person name="Bradley R.K."/>
            <person name="Brand A.D."/>
            <person name="Brent M.R."/>
            <person name="Brooks A.N."/>
            <person name="Brown R.H."/>
            <person name="Butlin R.K."/>
            <person name="Caggese C."/>
            <person name="Calvi B.R."/>
            <person name="Bernardo de Carvalho A."/>
            <person name="Caspi A."/>
            <person name="Castrezana S."/>
            <person name="Celniker S.E."/>
            <person name="Chang J.L."/>
            <person name="Chapple C."/>
            <person name="Chatterji S."/>
            <person name="Chinwalla A."/>
            <person name="Civetta A."/>
            <person name="Clifton S.W."/>
            <person name="Comeron J.M."/>
            <person name="Costello J.C."/>
            <person name="Coyne J.A."/>
            <person name="Daub J."/>
            <person name="David R.G."/>
            <person name="Delcher A.L."/>
            <person name="Delehaunty K."/>
            <person name="Do C.B."/>
            <person name="Ebling H."/>
            <person name="Edwards K."/>
            <person name="Eickbush T."/>
            <person name="Evans J.D."/>
            <person name="Filipski A."/>
            <person name="Findeiss S."/>
            <person name="Freyhult E."/>
            <person name="Fulton L."/>
            <person name="Fulton R."/>
            <person name="Garcia A.C."/>
            <person name="Gardiner A."/>
            <person name="Garfield D.A."/>
            <person name="Garvin B.E."/>
            <person name="Gibson G."/>
            <person name="Gilbert D."/>
            <person name="Gnerre S."/>
            <person name="Godfrey J."/>
            <person name="Good R."/>
            <person name="Gotea V."/>
            <person name="Gravely B."/>
            <person name="Greenberg A.J."/>
            <person name="Griffiths-Jones S."/>
            <person name="Gross S."/>
            <person name="Guigo R."/>
            <person name="Gustafson E.A."/>
            <person name="Haerty W."/>
            <person name="Hahn M.W."/>
            <person name="Halligan D.L."/>
            <person name="Halpern A.L."/>
            <person name="Halter G.M."/>
            <person name="Han M.V."/>
            <person name="Heger A."/>
            <person name="Hillier L."/>
            <person name="Hinrichs A.S."/>
            <person name="Holmes I."/>
            <person name="Hoskins R.A."/>
            <person name="Hubisz M.J."/>
            <person name="Hultmark D."/>
            <person name="Huntley M.A."/>
            <person name="Jaffe D.B."/>
            <person name="Jagadeeshan S."/>
            <person name="Jeck W.R."/>
            <person name="Johnson J."/>
            <person name="Jones C.D."/>
            <person name="Jordan W.C."/>
            <person name="Karpen G.H."/>
            <person name="Kataoka E."/>
            <person name="Keightley P.D."/>
            <person name="Kheradpour P."/>
            <person name="Kirkness E.F."/>
            <person name="Koerich L.B."/>
            <person name="Kristiansen K."/>
            <person name="Kudrna D."/>
            <person name="Kulathinal R.J."/>
            <person name="Kumar S."/>
            <person name="Kwok R."/>
            <person name="Lander E."/>
            <person name="Langley C.H."/>
            <person name="Lapoint R."/>
            <person name="Lazzaro B.P."/>
            <person name="Lee S.J."/>
            <person name="Levesque L."/>
            <person name="Li R."/>
            <person name="Lin C.F."/>
            <person name="Lin M.F."/>
            <person name="Lindblad-Toh K."/>
            <person name="Llopart A."/>
            <person name="Long M."/>
            <person name="Low L."/>
            <person name="Lozovsky E."/>
            <person name="Lu J."/>
            <person name="Luo M."/>
            <person name="Machado C.A."/>
            <person name="Makalowski W."/>
            <person name="Marzo M."/>
            <person name="Matsuda M."/>
            <person name="Matzkin L."/>
            <person name="McAllister B."/>
            <person name="McBride C.S."/>
            <person name="McKernan B."/>
            <person name="McKernan K."/>
            <person name="Mendez-Lago M."/>
            <person name="Minx P."/>
            <person name="Mollenhauer M.U."/>
            <person name="Montooth K."/>
            <person name="Mount S.M."/>
            <person name="Mu X."/>
            <person name="Myers E."/>
            <person name="Negre B."/>
            <person name="Newfeld S."/>
            <person name="Nielsen R."/>
            <person name="Noor M.A."/>
            <person name="O'Grady P."/>
            <person name="Pachter L."/>
            <person name="Papaceit M."/>
            <person name="Parisi M.J."/>
            <person name="Parisi M."/>
            <person name="Parts L."/>
            <person name="Pedersen J.S."/>
            <person name="Pesole G."/>
            <person name="Phillippy A.M."/>
            <person name="Ponting C.P."/>
            <person name="Pop M."/>
            <person name="Porcelli D."/>
            <person name="Powell J.R."/>
            <person name="Prohaska S."/>
            <person name="Pruitt K."/>
            <person name="Puig M."/>
            <person name="Quesneville H."/>
            <person name="Ram K.R."/>
            <person name="Rand D."/>
            <person name="Rasmussen M.D."/>
            <person name="Reed L.K."/>
            <person name="Reenan R."/>
            <person name="Reily A."/>
            <person name="Remington K.A."/>
            <person name="Rieger T.T."/>
            <person name="Ritchie M.G."/>
            <person name="Robin C."/>
            <person name="Rogers Y.H."/>
            <person name="Rohde C."/>
            <person name="Rozas J."/>
            <person name="Rubenfield M.J."/>
            <person name="Ruiz A."/>
            <person name="Russo S."/>
            <person name="Salzberg S.L."/>
            <person name="Sanchez-Gracia A."/>
            <person name="Saranga D.J."/>
            <person name="Sato H."/>
            <person name="Schaeffer S.W."/>
            <person name="Schatz M.C."/>
            <person name="Schlenke T."/>
            <person name="Schwartz R."/>
            <person name="Segarra C."/>
            <person name="Singh R.S."/>
            <person name="Sirot L."/>
            <person name="Sirota M."/>
            <person name="Sisneros N.B."/>
            <person name="Smith C.D."/>
            <person name="Smith T.F."/>
            <person name="Spieth J."/>
            <person name="Stage D.E."/>
            <person name="Stark A."/>
            <person name="Stephan W."/>
            <person name="Strausberg R.L."/>
            <person name="Strempel S."/>
            <person name="Sturgill D."/>
            <person name="Sutton G."/>
            <person name="Sutton G.G."/>
            <person name="Tao W."/>
            <person name="Teichmann S."/>
            <person name="Tobari Y.N."/>
            <person name="Tomimura Y."/>
            <person name="Tsolas J.M."/>
            <person name="Valente V.L."/>
            <person name="Venter E."/>
            <person name="Venter J.C."/>
            <person name="Vicario S."/>
            <person name="Vieira F.G."/>
            <person name="Vilella A.J."/>
            <person name="Villasante A."/>
            <person name="Walenz B."/>
            <person name="Wang J."/>
            <person name="Wasserman M."/>
            <person name="Watts T."/>
            <person name="Wilson D."/>
            <person name="Wilson R.K."/>
            <person name="Wing R.A."/>
            <person name="Wolfner M.F."/>
            <person name="Wong A."/>
            <person name="Wong G.K."/>
            <person name="Wu C.I."/>
            <person name="Wu G."/>
            <person name="Yamamoto D."/>
            <person name="Yang H.P."/>
            <person name="Yang S.P."/>
            <person name="Yorke J.A."/>
            <person name="Yoshida K."/>
            <person name="Zdobnov E."/>
            <person name="Zhang P."/>
            <person name="Zhang Y."/>
            <person name="Zimin A.V."/>
            <person name="Baldwin J."/>
            <person name="Abdouelleil A."/>
            <person name="Abdulkadir J."/>
            <person name="Abebe A."/>
            <person name="Abera B."/>
            <person name="Abreu J."/>
            <person name="Acer S.C."/>
            <person name="Aftuck L."/>
            <person name="Alexander A."/>
            <person name="An P."/>
            <person name="Anderson E."/>
            <person name="Anderson S."/>
            <person name="Arachi H."/>
            <person name="Azer M."/>
            <person name="Bachantsang P."/>
            <person name="Barry A."/>
            <person name="Bayul T."/>
            <person name="Berlin A."/>
            <person name="Bessette D."/>
            <person name="Bloom T."/>
            <person name="Blye J."/>
            <person name="Boguslavskiy L."/>
            <person name="Bonnet C."/>
            <person name="Boukhgalter B."/>
            <person name="Bourzgui I."/>
            <person name="Brown A."/>
            <person name="Cahill P."/>
            <person name="Channer S."/>
            <person name="Cheshatsang Y."/>
            <person name="Chuda L."/>
            <person name="Citroen M."/>
            <person name="Collymore A."/>
            <person name="Cooke P."/>
            <person name="Costello M."/>
            <person name="D'Aco K."/>
            <person name="Daza R."/>
            <person name="De Haan G."/>
            <person name="DeGray S."/>
            <person name="DeMaso C."/>
            <person name="Dhargay N."/>
            <person name="Dooley K."/>
            <person name="Dooley E."/>
            <person name="Doricent M."/>
            <person name="Dorje P."/>
            <person name="Dorjee K."/>
            <person name="Dupes A."/>
            <person name="Elong R."/>
            <person name="Falk J."/>
            <person name="Farina A."/>
            <person name="Faro S."/>
            <person name="Ferguson D."/>
            <person name="Fisher S."/>
            <person name="Foley C.D."/>
            <person name="Franke A."/>
            <person name="Friedrich D."/>
            <person name="Gadbois L."/>
            <person name="Gearin G."/>
            <person name="Gearin C.R."/>
            <person name="Giannoukos G."/>
            <person name="Goode T."/>
            <person name="Graham J."/>
            <person name="Grandbois E."/>
            <person name="Grewal S."/>
            <person name="Gyaltsen K."/>
            <person name="Hafez N."/>
            <person name="Hagos B."/>
            <person name="Hall J."/>
            <person name="Henson C."/>
            <person name="Hollinger A."/>
            <person name="Honan T."/>
            <person name="Huard M.D."/>
            <person name="Hughes L."/>
            <person name="Hurhula B."/>
            <person name="Husby M.E."/>
            <person name="Kamat A."/>
            <person name="Kanga B."/>
            <person name="Kashin S."/>
            <person name="Khazanovich D."/>
            <person name="Kisner P."/>
            <person name="Lance K."/>
            <person name="Lara M."/>
            <person name="Lee W."/>
            <person name="Lennon N."/>
            <person name="Letendre F."/>
            <person name="LeVine R."/>
            <person name="Lipovsky A."/>
            <person name="Liu X."/>
            <person name="Liu J."/>
            <person name="Liu S."/>
            <person name="Lokyitsang T."/>
            <person name="Lokyitsang Y."/>
            <person name="Lubonja R."/>
            <person name="Lui A."/>
            <person name="MacDonald P."/>
            <person name="Magnisalis V."/>
            <person name="Maru K."/>
            <person name="Matthews C."/>
            <person name="McCusker W."/>
            <person name="McDonough S."/>
            <person name="Mehta T."/>
            <person name="Meldrim J."/>
            <person name="Meneus L."/>
            <person name="Mihai O."/>
            <person name="Mihalev A."/>
            <person name="Mihova T."/>
            <person name="Mittelman R."/>
            <person name="Mlenga V."/>
            <person name="Montmayeur A."/>
            <person name="Mulrain L."/>
            <person name="Navidi A."/>
            <person name="Naylor J."/>
            <person name="Negash T."/>
            <person name="Nguyen T."/>
            <person name="Nguyen N."/>
            <person name="Nicol R."/>
            <person name="Norbu C."/>
            <person name="Norbu N."/>
            <person name="Novod N."/>
            <person name="O'Neill B."/>
            <person name="Osman S."/>
            <person name="Markiewicz E."/>
            <person name="Oyono O.L."/>
            <person name="Patti C."/>
            <person name="Phunkhang P."/>
            <person name="Pierre F."/>
            <person name="Priest M."/>
            <person name="Raghuraman S."/>
            <person name="Rege F."/>
            <person name="Reyes R."/>
            <person name="Rise C."/>
            <person name="Rogov P."/>
            <person name="Ross K."/>
            <person name="Ryan E."/>
            <person name="Settipalli S."/>
            <person name="Shea T."/>
            <person name="Sherpa N."/>
            <person name="Shi L."/>
            <person name="Shih D."/>
            <person name="Sparrow T."/>
            <person name="Spaulding J."/>
            <person name="Stalker J."/>
            <person name="Stange-Thomann N."/>
            <person name="Stavropoulos S."/>
            <person name="Stone C."/>
            <person name="Strader C."/>
            <person name="Tesfaye S."/>
            <person name="Thomson T."/>
            <person name="Thoulutsang Y."/>
            <person name="Thoulutsang D."/>
            <person name="Topham K."/>
            <person name="Topping I."/>
            <person name="Tsamla T."/>
            <person name="Vassiliev H."/>
            <person name="Vo A."/>
            <person name="Wangchuk T."/>
            <person name="Wangdi T."/>
            <person name="Weiand M."/>
            <person name="Wilkinson J."/>
            <person name="Wilson A."/>
            <person name="Yadav S."/>
            <person name="Young G."/>
            <person name="Yu Q."/>
            <person name="Zembek L."/>
            <person name="Zhong D."/>
            <person name="Zimmer A."/>
            <person name="Zwirko Z."/>
            <person name="Jaffe D.B."/>
            <person name="Alvarez P."/>
            <person name="Brockman W."/>
            <person name="Butler J."/>
            <person name="Chin C."/>
            <person name="Gnerre S."/>
            <person name="Grabherr M."/>
            <person name="Kleber M."/>
            <person name="Mauceli E."/>
            <person name="MacCallum I."/>
        </authorList>
    </citation>
    <scope>NUCLEOTIDE SEQUENCE [LARGE SCALE GENOMIC DNA]</scope>
    <source>
        <strain evidence="8">Rob3c / Tucson 14021-0248.25</strain>
    </source>
</reference>
<comment type="subcellular location">
    <subcellularLocation>
        <location evidence="1">Membrane</location>
    </subcellularLocation>
</comment>
<organism evidence="8">
    <name type="scientific">Drosophila sechellia</name>
    <name type="common">Fruit fly</name>
    <dbReference type="NCBI Taxonomy" id="7238"/>
    <lineage>
        <taxon>Eukaryota</taxon>
        <taxon>Metazoa</taxon>
        <taxon>Ecdysozoa</taxon>
        <taxon>Arthropoda</taxon>
        <taxon>Hexapoda</taxon>
        <taxon>Insecta</taxon>
        <taxon>Pterygota</taxon>
        <taxon>Neoptera</taxon>
        <taxon>Endopterygota</taxon>
        <taxon>Diptera</taxon>
        <taxon>Brachycera</taxon>
        <taxon>Muscomorpha</taxon>
        <taxon>Ephydroidea</taxon>
        <taxon>Drosophilidae</taxon>
        <taxon>Drosophila</taxon>
        <taxon>Sophophora</taxon>
    </lineage>
</organism>
<dbReference type="GO" id="GO:0016020">
    <property type="term" value="C:membrane"/>
    <property type="evidence" value="ECO:0007669"/>
    <property type="project" value="UniProtKB-SubCell"/>
</dbReference>
<dbReference type="HOGENOM" id="CLU_1972811_0_0_1"/>
<protein>
    <submittedName>
        <fullName evidence="7">GM17506</fullName>
    </submittedName>
</protein>
<evidence type="ECO:0000256" key="2">
    <source>
        <dbReference type="ARBA" id="ARBA00022448"/>
    </source>
</evidence>
<gene>
    <name evidence="7" type="primary">Dsec\GM17506</name>
    <name evidence="7" type="ORF">Dsec_GM17506</name>
</gene>
<keyword evidence="4 6" id="KW-1133">Transmembrane helix</keyword>
<keyword evidence="8" id="KW-1185">Reference proteome</keyword>
<feature type="transmembrane region" description="Helical" evidence="6">
    <location>
        <begin position="34"/>
        <end position="55"/>
    </location>
</feature>
<evidence type="ECO:0000313" key="8">
    <source>
        <dbReference type="Proteomes" id="UP000001292"/>
    </source>
</evidence>
<accession>B4IHJ6</accession>
<dbReference type="AlphaFoldDB" id="B4IHJ6"/>